<dbReference type="Proteomes" id="UP000198867">
    <property type="component" value="Unassembled WGS sequence"/>
</dbReference>
<dbReference type="InterPro" id="IPR011034">
    <property type="entry name" value="Formyl_transferase-like_C_sf"/>
</dbReference>
<dbReference type="InterPro" id="IPR005794">
    <property type="entry name" value="Fmt"/>
</dbReference>
<keyword evidence="3 5" id="KW-0808">Transferase</keyword>
<evidence type="ECO:0000256" key="2">
    <source>
        <dbReference type="ARBA" id="ARBA00012261"/>
    </source>
</evidence>
<dbReference type="Pfam" id="PF00551">
    <property type="entry name" value="Formyl_trans_N"/>
    <property type="match status" value="1"/>
</dbReference>
<gene>
    <name evidence="5" type="primary">fmt</name>
    <name evidence="8" type="ORF">SAMN05216219_2974</name>
</gene>
<dbReference type="InterPro" id="IPR036477">
    <property type="entry name" value="Formyl_transf_N_sf"/>
</dbReference>
<accession>A0A1I5DM04</accession>
<dbReference type="Gene3D" id="3.40.50.12230">
    <property type="match status" value="1"/>
</dbReference>
<dbReference type="GO" id="GO:0004479">
    <property type="term" value="F:methionyl-tRNA formyltransferase activity"/>
    <property type="evidence" value="ECO:0007669"/>
    <property type="project" value="UniProtKB-UniRule"/>
</dbReference>
<dbReference type="InterPro" id="IPR002376">
    <property type="entry name" value="Formyl_transf_N"/>
</dbReference>
<dbReference type="EC" id="2.1.2.9" evidence="2 5"/>
<protein>
    <recommendedName>
        <fullName evidence="2 5">Methionyl-tRNA formyltransferase</fullName>
        <ecNumber evidence="2 5">2.1.2.9</ecNumber>
    </recommendedName>
</protein>
<evidence type="ECO:0000256" key="1">
    <source>
        <dbReference type="ARBA" id="ARBA00010699"/>
    </source>
</evidence>
<proteinExistence type="inferred from homology"/>
<dbReference type="EMBL" id="FOVM01000010">
    <property type="protein sequence ID" value="SFO00208.1"/>
    <property type="molecule type" value="Genomic_DNA"/>
</dbReference>
<evidence type="ECO:0000313" key="9">
    <source>
        <dbReference type="Proteomes" id="UP000198867"/>
    </source>
</evidence>
<feature type="domain" description="Formyl transferase C-terminal" evidence="7">
    <location>
        <begin position="202"/>
        <end position="296"/>
    </location>
</feature>
<dbReference type="PANTHER" id="PTHR11138:SF5">
    <property type="entry name" value="METHIONYL-TRNA FORMYLTRANSFERASE, MITOCHONDRIAL"/>
    <property type="match status" value="1"/>
</dbReference>
<dbReference type="SUPFAM" id="SSF50486">
    <property type="entry name" value="FMT C-terminal domain-like"/>
    <property type="match status" value="1"/>
</dbReference>
<evidence type="ECO:0000259" key="7">
    <source>
        <dbReference type="Pfam" id="PF02911"/>
    </source>
</evidence>
<evidence type="ECO:0000313" key="8">
    <source>
        <dbReference type="EMBL" id="SFO00208.1"/>
    </source>
</evidence>
<dbReference type="OrthoDB" id="9802815at2"/>
<dbReference type="NCBIfam" id="TIGR00460">
    <property type="entry name" value="fmt"/>
    <property type="match status" value="1"/>
</dbReference>
<comment type="function">
    <text evidence="5">Attaches a formyl group to the free amino group of methionyl-tRNA(fMet). The formyl group appears to play a dual role in the initiator identity of N-formylmethionyl-tRNA by promoting its recognition by IF2 and preventing the misappropriation of this tRNA by the elongation apparatus.</text>
</comment>
<keyword evidence="4 5" id="KW-0648">Protein biosynthesis</keyword>
<dbReference type="SUPFAM" id="SSF53328">
    <property type="entry name" value="Formyltransferase"/>
    <property type="match status" value="1"/>
</dbReference>
<reference evidence="9" key="1">
    <citation type="submission" date="2016-10" db="EMBL/GenBank/DDBJ databases">
        <authorList>
            <person name="Varghese N."/>
            <person name="Submissions S."/>
        </authorList>
    </citation>
    <scope>NUCLEOTIDE SEQUENCE [LARGE SCALE GENOMIC DNA]</scope>
    <source>
        <strain evidence="9">CGMCC 1.11101</strain>
    </source>
</reference>
<dbReference type="RefSeq" id="WP_090712811.1">
    <property type="nucleotide sequence ID" value="NZ_FOVM01000010.1"/>
</dbReference>
<dbReference type="CDD" id="cd08704">
    <property type="entry name" value="Met_tRNA_FMT_C"/>
    <property type="match status" value="1"/>
</dbReference>
<comment type="catalytic activity">
    <reaction evidence="5">
        <text>L-methionyl-tRNA(fMet) + (6R)-10-formyltetrahydrofolate = N-formyl-L-methionyl-tRNA(fMet) + (6S)-5,6,7,8-tetrahydrofolate + H(+)</text>
        <dbReference type="Rhea" id="RHEA:24380"/>
        <dbReference type="Rhea" id="RHEA-COMP:9952"/>
        <dbReference type="Rhea" id="RHEA-COMP:9953"/>
        <dbReference type="ChEBI" id="CHEBI:15378"/>
        <dbReference type="ChEBI" id="CHEBI:57453"/>
        <dbReference type="ChEBI" id="CHEBI:78530"/>
        <dbReference type="ChEBI" id="CHEBI:78844"/>
        <dbReference type="ChEBI" id="CHEBI:195366"/>
        <dbReference type="EC" id="2.1.2.9"/>
    </reaction>
</comment>
<keyword evidence="9" id="KW-1185">Reference proteome</keyword>
<evidence type="ECO:0000256" key="3">
    <source>
        <dbReference type="ARBA" id="ARBA00022679"/>
    </source>
</evidence>
<evidence type="ECO:0000256" key="5">
    <source>
        <dbReference type="HAMAP-Rule" id="MF_00182"/>
    </source>
</evidence>
<dbReference type="Pfam" id="PF02911">
    <property type="entry name" value="Formyl_trans_C"/>
    <property type="match status" value="1"/>
</dbReference>
<dbReference type="HAMAP" id="MF_00182">
    <property type="entry name" value="Formyl_trans"/>
    <property type="match status" value="1"/>
</dbReference>
<evidence type="ECO:0000256" key="4">
    <source>
        <dbReference type="ARBA" id="ARBA00022917"/>
    </source>
</evidence>
<dbReference type="InterPro" id="IPR005793">
    <property type="entry name" value="Formyl_trans_C"/>
</dbReference>
<dbReference type="CDD" id="cd08646">
    <property type="entry name" value="FMT_core_Met-tRNA-FMT_N"/>
    <property type="match status" value="1"/>
</dbReference>
<organism evidence="8 9">
    <name type="scientific">Mycetocola miduiensis</name>
    <dbReference type="NCBI Taxonomy" id="995034"/>
    <lineage>
        <taxon>Bacteria</taxon>
        <taxon>Bacillati</taxon>
        <taxon>Actinomycetota</taxon>
        <taxon>Actinomycetes</taxon>
        <taxon>Micrococcales</taxon>
        <taxon>Microbacteriaceae</taxon>
        <taxon>Mycetocola</taxon>
    </lineage>
</organism>
<dbReference type="GO" id="GO:0005829">
    <property type="term" value="C:cytosol"/>
    <property type="evidence" value="ECO:0007669"/>
    <property type="project" value="TreeGrafter"/>
</dbReference>
<dbReference type="AlphaFoldDB" id="A0A1I5DM04"/>
<dbReference type="PANTHER" id="PTHR11138">
    <property type="entry name" value="METHIONYL-TRNA FORMYLTRANSFERASE"/>
    <property type="match status" value="1"/>
</dbReference>
<dbReference type="InterPro" id="IPR041711">
    <property type="entry name" value="Met-tRNA-FMT_N"/>
</dbReference>
<dbReference type="InterPro" id="IPR044135">
    <property type="entry name" value="Met-tRNA-FMT_C"/>
</dbReference>
<sequence length="305" mass="32315">MRLLFAGTPDVAVPSLQRLLRSEHEVVAVLTREDAPLGRKRVLTPSPVARAAEDAGIPVIKANRLTDDVTAAIENLDTDLGVIVAYGGLLREPLLSTPRHGWINLHFSLLPAWRGAAPVQQSVLAGDTITGASVFQLVRELDAGDLFGVVEHPIDPDATAGTLLAELAESGAGFLAGVVDDIGSGQARAVPQTGTPTLAPKLRIEDGRLDWAAPANEVYNRFRGVTPEPGAHTTISGTRFKILDARLAPSVTLEAGMIDRLDGRILIGTATSALELLQVQPAGKPAMAASDWWRGLSHDQPVRAE</sequence>
<comment type="similarity">
    <text evidence="1 5">Belongs to the Fmt family.</text>
</comment>
<evidence type="ECO:0000259" key="6">
    <source>
        <dbReference type="Pfam" id="PF00551"/>
    </source>
</evidence>
<feature type="domain" description="Formyl transferase N-terminal" evidence="6">
    <location>
        <begin position="3"/>
        <end position="172"/>
    </location>
</feature>
<dbReference type="STRING" id="995034.SAMN05216219_2974"/>
<feature type="binding site" evidence="5">
    <location>
        <begin position="108"/>
        <end position="111"/>
    </location>
    <ligand>
        <name>(6S)-5,6,7,8-tetrahydrofolate</name>
        <dbReference type="ChEBI" id="CHEBI:57453"/>
    </ligand>
</feature>
<name>A0A1I5DM04_9MICO</name>